<name>A0ABW2F458_9GAMM</name>
<evidence type="ECO:0000313" key="2">
    <source>
        <dbReference type="Proteomes" id="UP001596411"/>
    </source>
</evidence>
<comment type="caution">
    <text evidence="1">The sequence shown here is derived from an EMBL/GenBank/DDBJ whole genome shotgun (WGS) entry which is preliminary data.</text>
</comment>
<dbReference type="Proteomes" id="UP001596411">
    <property type="component" value="Unassembled WGS sequence"/>
</dbReference>
<gene>
    <name evidence="1" type="ORF">ACFQH5_19215</name>
</gene>
<evidence type="ECO:0000313" key="1">
    <source>
        <dbReference type="EMBL" id="MFC7091677.1"/>
    </source>
</evidence>
<accession>A0ABW2F458</accession>
<proteinExistence type="predicted"/>
<sequence>MLEKRHVIAHEPSAVTNGEFPLSIDEADRHLGYLEADIENYFYGKEISVSVEIKGREAYISLKTILDHLDLDNELNKCLIEINSRTNCLAFVKVG</sequence>
<reference evidence="2" key="1">
    <citation type="journal article" date="2019" name="Int. J. Syst. Evol. Microbiol.">
        <title>The Global Catalogue of Microorganisms (GCM) 10K type strain sequencing project: providing services to taxonomists for standard genome sequencing and annotation.</title>
        <authorList>
            <consortium name="The Broad Institute Genomics Platform"/>
            <consortium name="The Broad Institute Genome Sequencing Center for Infectious Disease"/>
            <person name="Wu L."/>
            <person name="Ma J."/>
        </authorList>
    </citation>
    <scope>NUCLEOTIDE SEQUENCE [LARGE SCALE GENOMIC DNA]</scope>
    <source>
        <strain evidence="2">CGMCC 1.13666</strain>
    </source>
</reference>
<organism evidence="1 2">
    <name type="scientific">Halomonas salifodinae</name>
    <dbReference type="NCBI Taxonomy" id="438745"/>
    <lineage>
        <taxon>Bacteria</taxon>
        <taxon>Pseudomonadati</taxon>
        <taxon>Pseudomonadota</taxon>
        <taxon>Gammaproteobacteria</taxon>
        <taxon>Oceanospirillales</taxon>
        <taxon>Halomonadaceae</taxon>
        <taxon>Halomonas</taxon>
    </lineage>
</organism>
<dbReference type="RefSeq" id="WP_346064067.1">
    <property type="nucleotide sequence ID" value="NZ_BAAADR010000043.1"/>
</dbReference>
<protein>
    <submittedName>
        <fullName evidence="1">Uncharacterized protein</fullName>
    </submittedName>
</protein>
<keyword evidence="2" id="KW-1185">Reference proteome</keyword>
<dbReference type="EMBL" id="JBHSZP010000040">
    <property type="protein sequence ID" value="MFC7091677.1"/>
    <property type="molecule type" value="Genomic_DNA"/>
</dbReference>